<accession>A0A1Q5T8T9</accession>
<keyword evidence="2" id="KW-1185">Reference proteome</keyword>
<gene>
    <name evidence="1" type="ORF">PENSUB_10795</name>
</gene>
<dbReference type="AlphaFoldDB" id="A0A1Q5T8T9"/>
<dbReference type="Proteomes" id="UP000186955">
    <property type="component" value="Unassembled WGS sequence"/>
</dbReference>
<evidence type="ECO:0000313" key="2">
    <source>
        <dbReference type="Proteomes" id="UP000186955"/>
    </source>
</evidence>
<dbReference type="EMBL" id="MNBE01000698">
    <property type="protein sequence ID" value="OKO96620.1"/>
    <property type="molecule type" value="Genomic_DNA"/>
</dbReference>
<name>A0A1Q5T8T9_9EURO</name>
<reference evidence="1 2" key="1">
    <citation type="submission" date="2016-10" db="EMBL/GenBank/DDBJ databases">
        <title>Genome sequence of the ascomycete fungus Penicillium subrubescens.</title>
        <authorList>
            <person name="De Vries R.P."/>
            <person name="Peng M."/>
            <person name="Dilokpimol A."/>
            <person name="Hilden K."/>
            <person name="Makela M.R."/>
            <person name="Grigoriev I."/>
            <person name="Riley R."/>
            <person name="Granchi Z."/>
        </authorList>
    </citation>
    <scope>NUCLEOTIDE SEQUENCE [LARGE SCALE GENOMIC DNA]</scope>
    <source>
        <strain evidence="1 2">CBS 132785</strain>
    </source>
</reference>
<comment type="caution">
    <text evidence="1">The sequence shown here is derived from an EMBL/GenBank/DDBJ whole genome shotgun (WGS) entry which is preliminary data.</text>
</comment>
<organism evidence="1 2">
    <name type="scientific">Penicillium subrubescens</name>
    <dbReference type="NCBI Taxonomy" id="1316194"/>
    <lineage>
        <taxon>Eukaryota</taxon>
        <taxon>Fungi</taxon>
        <taxon>Dikarya</taxon>
        <taxon>Ascomycota</taxon>
        <taxon>Pezizomycotina</taxon>
        <taxon>Eurotiomycetes</taxon>
        <taxon>Eurotiomycetidae</taxon>
        <taxon>Eurotiales</taxon>
        <taxon>Aspergillaceae</taxon>
        <taxon>Penicillium</taxon>
    </lineage>
</organism>
<protein>
    <submittedName>
        <fullName evidence="1">Uncharacterized protein</fullName>
    </submittedName>
</protein>
<proteinExistence type="predicted"/>
<evidence type="ECO:0000313" key="1">
    <source>
        <dbReference type="EMBL" id="OKO96620.1"/>
    </source>
</evidence>
<sequence>MDDSDNLKFVGELRVPWVPEHRIDEVFELESAPRRTLALPIMYMQHLQCVYGFLGTYDETISLQQGVASQGVRRI</sequence>